<dbReference type="Gene3D" id="2.40.170.20">
    <property type="entry name" value="TonB-dependent receptor, beta-barrel domain"/>
    <property type="match status" value="1"/>
</dbReference>
<dbReference type="AlphaFoldDB" id="A0A494W040"/>
<keyword evidence="6" id="KW-1185">Reference proteome</keyword>
<evidence type="ECO:0000256" key="3">
    <source>
        <dbReference type="ARBA" id="ARBA00023237"/>
    </source>
</evidence>
<keyword evidence="5" id="KW-0675">Receptor</keyword>
<gene>
    <name evidence="5" type="ORF">HYN43_016510</name>
</gene>
<dbReference type="InterPro" id="IPR057601">
    <property type="entry name" value="Oar-like_b-barrel"/>
</dbReference>
<feature type="domain" description="TonB-dependent transporter Oar-like beta-barrel" evidence="4">
    <location>
        <begin position="362"/>
        <end position="1027"/>
    </location>
</feature>
<keyword evidence="3" id="KW-0998">Cell outer membrane</keyword>
<dbReference type="OrthoDB" id="9768147at2"/>
<evidence type="ECO:0000256" key="1">
    <source>
        <dbReference type="ARBA" id="ARBA00004442"/>
    </source>
</evidence>
<feature type="domain" description="TonB-dependent transporter Oar-like beta-barrel" evidence="4">
    <location>
        <begin position="248"/>
        <end position="314"/>
    </location>
</feature>
<reference evidence="5 6" key="1">
    <citation type="submission" date="2018-10" db="EMBL/GenBank/DDBJ databases">
        <title>Genome sequencing of Mucilaginibacter sp. HYN0043.</title>
        <authorList>
            <person name="Kim M."/>
            <person name="Yi H."/>
        </authorList>
    </citation>
    <scope>NUCLEOTIDE SEQUENCE [LARGE SCALE GENOMIC DNA]</scope>
    <source>
        <strain evidence="5 6">HYN0043</strain>
    </source>
</reference>
<dbReference type="SUPFAM" id="SSF49464">
    <property type="entry name" value="Carboxypeptidase regulatory domain-like"/>
    <property type="match status" value="1"/>
</dbReference>
<dbReference type="SUPFAM" id="SSF56935">
    <property type="entry name" value="Porins"/>
    <property type="match status" value="1"/>
</dbReference>
<evidence type="ECO:0000313" key="6">
    <source>
        <dbReference type="Proteomes" id="UP000270046"/>
    </source>
</evidence>
<dbReference type="InterPro" id="IPR036942">
    <property type="entry name" value="Beta-barrel_TonB_sf"/>
</dbReference>
<dbReference type="Pfam" id="PF13620">
    <property type="entry name" value="CarboxypepD_reg"/>
    <property type="match status" value="1"/>
</dbReference>
<sequence>MHLFIQIGKKILERKIFIQIPLSLMVILFLTTGNAAFAQSTDASISGQVKDAKGAAMPGVTILIQNTSNGFRSSSVTNNEGKYTFRQLPLGKQYVVKASFVGYDSQVKNEISVNQGDRVVVDFLMSNNTLGLKEVVVKANTLSSRNDRLGGSTSINARTIQQIPALNRNFTNLLSLAPTSNGGSVSGQLPSSTNYVIDGTSARSNLTSGAVGSGPYSLSLEAIREFEVSTNIYDVSQGRAGGGTVSAVTKSGTNTLTGSAFDYYRSDALASSYDIRGNKREQNFTTNQYGFSLGGAIVKDKLFFFTALDRQEQSAPFYIADIKSDADAISLRISKGMLDSVINIGRAKYGLGSGPQVGEFPRKTTANTFFARIDWQINDKNRLTIRNNYSDWNNPNSTDDNSNINLFETYGNFKSRENTTLASLRTQFSSSFLNELKLQWQSAKRDYTPNNQLPAANIPRAIVTVRSTLPNGTIGSTSVQLGGQRFTPESDLENQLQLVNTSYLTKGKYNFTFGTDNTLTYLNTYISNEQNGRFIFNNIKEFDDLNPTRFVREVPIDGIPSVQQYVLNLSAFGQVQFEPVKNVSATFGLRWDLTSYLTKGDYNPVVDKALGLRTDANPTDWNNFQPRMQLSWDVKGKKTDIIRLGGGIFSANPINYAQVNNIQNSGTKVASIDITRPNTGTNLVPKPNFPAYRNDPSTAPGLIPGAPTVSTINLNDPHLQIPTIYKANLSYNHLFGDYLRLGVNLLISRTTNNYVYLDRNLVDQPYFTLSNEANRGVFVPANTISSSGVTDNVQGRKTQLVGRTLELTNGAKLNQQAFVFDGDFRYYKDGFLSFSYTWNNTKDNTSYNGNVANTSTFRPIKSDPRDLSEMDYSDNQFRSKIVVYGSTPTWKGFSFSGRFTGSGGTRYSLTVDSDINGDFVGGPGTDNDLAFVFDPNNPNTPAAVKASMEKVLNNPDNRAKDYIKKSIGKIANRNGGSNPFSGTFDVRLSKSFHTFKTQQLTLTADVFNFANLLNKNKGVNYNLGQQTLYTVTGFNQATKQYSYRVNENVGVTTANGTPYQIQLGARYSF</sequence>
<evidence type="ECO:0000259" key="4">
    <source>
        <dbReference type="Pfam" id="PF25183"/>
    </source>
</evidence>
<accession>A0A494W040</accession>
<comment type="subcellular location">
    <subcellularLocation>
        <location evidence="1">Cell outer membrane</location>
    </subcellularLocation>
</comment>
<dbReference type="GO" id="GO:0009279">
    <property type="term" value="C:cell outer membrane"/>
    <property type="evidence" value="ECO:0007669"/>
    <property type="project" value="UniProtKB-SubCell"/>
</dbReference>
<dbReference type="EMBL" id="CP032869">
    <property type="protein sequence ID" value="AYL96805.1"/>
    <property type="molecule type" value="Genomic_DNA"/>
</dbReference>
<name>A0A494W040_9SPHI</name>
<evidence type="ECO:0000313" key="5">
    <source>
        <dbReference type="EMBL" id="AYL96805.1"/>
    </source>
</evidence>
<protein>
    <submittedName>
        <fullName evidence="5">TonB-dependent receptor</fullName>
    </submittedName>
</protein>
<evidence type="ECO:0000256" key="2">
    <source>
        <dbReference type="ARBA" id="ARBA00023136"/>
    </source>
</evidence>
<organism evidence="5 6">
    <name type="scientific">Mucilaginibacter celer</name>
    <dbReference type="NCBI Taxonomy" id="2305508"/>
    <lineage>
        <taxon>Bacteria</taxon>
        <taxon>Pseudomonadati</taxon>
        <taxon>Bacteroidota</taxon>
        <taxon>Sphingobacteriia</taxon>
        <taxon>Sphingobacteriales</taxon>
        <taxon>Sphingobacteriaceae</taxon>
        <taxon>Mucilaginibacter</taxon>
    </lineage>
</organism>
<dbReference type="Proteomes" id="UP000270046">
    <property type="component" value="Chromosome"/>
</dbReference>
<dbReference type="Pfam" id="PF25183">
    <property type="entry name" value="OMP_b-brl_4"/>
    <property type="match status" value="2"/>
</dbReference>
<dbReference type="KEGG" id="muh:HYN43_016510"/>
<keyword evidence="2" id="KW-0472">Membrane</keyword>
<proteinExistence type="predicted"/>
<dbReference type="InterPro" id="IPR008969">
    <property type="entry name" value="CarboxyPept-like_regulatory"/>
</dbReference>
<dbReference type="Gene3D" id="2.60.40.1120">
    <property type="entry name" value="Carboxypeptidase-like, regulatory domain"/>
    <property type="match status" value="1"/>
</dbReference>